<dbReference type="GO" id="GO:0032259">
    <property type="term" value="P:methylation"/>
    <property type="evidence" value="ECO:0007669"/>
    <property type="project" value="UniProtKB-KW"/>
</dbReference>
<gene>
    <name evidence="4" type="ORF">EYB31_23765</name>
</gene>
<evidence type="ECO:0000256" key="2">
    <source>
        <dbReference type="ARBA" id="ARBA00022679"/>
    </source>
</evidence>
<dbReference type="Proteomes" id="UP000293142">
    <property type="component" value="Unassembled WGS sequence"/>
</dbReference>
<keyword evidence="3" id="KW-0949">S-adenosyl-L-methionine</keyword>
<evidence type="ECO:0000313" key="4">
    <source>
        <dbReference type="EMBL" id="TBL75034.1"/>
    </source>
</evidence>
<reference evidence="4 5" key="1">
    <citation type="submission" date="2019-02" db="EMBL/GenBank/DDBJ databases">
        <title>Paenibacillus sp. nov., isolated from surface-sterilized tissue of Thalictrum simplex L.</title>
        <authorList>
            <person name="Tuo L."/>
        </authorList>
    </citation>
    <scope>NUCLEOTIDE SEQUENCE [LARGE SCALE GENOMIC DNA]</scope>
    <source>
        <strain evidence="4 5">N2SHLJ1</strain>
    </source>
</reference>
<name>A0A4Q9DJY6_9BACL</name>
<sequence length="227" mass="26240">MQTKEQSYDVWWNNTEGEQIMEEGHLRGWKQLISMMKEDDLSGRTILDFGCNRGGFLRLLHQVKPFQEAVGIDLGEQSVAIANERKGNLPIQYLVSGSPEQFPGKFDLAFCLSVIYLIDDLKTHAWKLSQALKPGGVYYVTYNDLSSNPSRDFFKQEIEKYSHLKANVHSLDDIVSAFEHEGFKVELKRRIPTDFIAVSTLERYFRSLSDELMSVYESSYIFRFTKL</sequence>
<dbReference type="GO" id="GO:0008168">
    <property type="term" value="F:methyltransferase activity"/>
    <property type="evidence" value="ECO:0007669"/>
    <property type="project" value="UniProtKB-KW"/>
</dbReference>
<dbReference type="OrthoDB" id="146133at2"/>
<evidence type="ECO:0000256" key="1">
    <source>
        <dbReference type="ARBA" id="ARBA00022603"/>
    </source>
</evidence>
<dbReference type="SUPFAM" id="SSF53335">
    <property type="entry name" value="S-adenosyl-L-methionine-dependent methyltransferases"/>
    <property type="match status" value="1"/>
</dbReference>
<evidence type="ECO:0000313" key="5">
    <source>
        <dbReference type="Proteomes" id="UP000293142"/>
    </source>
</evidence>
<keyword evidence="2 4" id="KW-0808">Transferase</keyword>
<dbReference type="InterPro" id="IPR029063">
    <property type="entry name" value="SAM-dependent_MTases_sf"/>
</dbReference>
<dbReference type="PANTHER" id="PTHR43464:SF19">
    <property type="entry name" value="UBIQUINONE BIOSYNTHESIS O-METHYLTRANSFERASE, MITOCHONDRIAL"/>
    <property type="match status" value="1"/>
</dbReference>
<accession>A0A4Q9DJY6</accession>
<dbReference type="EMBL" id="SIRE01000018">
    <property type="protein sequence ID" value="TBL75034.1"/>
    <property type="molecule type" value="Genomic_DNA"/>
</dbReference>
<dbReference type="AlphaFoldDB" id="A0A4Q9DJY6"/>
<comment type="caution">
    <text evidence="4">The sequence shown here is derived from an EMBL/GenBank/DDBJ whole genome shotgun (WGS) entry which is preliminary data.</text>
</comment>
<dbReference type="Pfam" id="PF13489">
    <property type="entry name" value="Methyltransf_23"/>
    <property type="match status" value="1"/>
</dbReference>
<dbReference type="RefSeq" id="WP_131015930.1">
    <property type="nucleotide sequence ID" value="NZ_SIRE01000018.1"/>
</dbReference>
<evidence type="ECO:0000256" key="3">
    <source>
        <dbReference type="ARBA" id="ARBA00022691"/>
    </source>
</evidence>
<organism evidence="4 5">
    <name type="scientific">Paenibacillus thalictri</name>
    <dbReference type="NCBI Taxonomy" id="2527873"/>
    <lineage>
        <taxon>Bacteria</taxon>
        <taxon>Bacillati</taxon>
        <taxon>Bacillota</taxon>
        <taxon>Bacilli</taxon>
        <taxon>Bacillales</taxon>
        <taxon>Paenibacillaceae</taxon>
        <taxon>Paenibacillus</taxon>
    </lineage>
</organism>
<dbReference type="CDD" id="cd02440">
    <property type="entry name" value="AdoMet_MTases"/>
    <property type="match status" value="1"/>
</dbReference>
<keyword evidence="5" id="KW-1185">Reference proteome</keyword>
<keyword evidence="1 4" id="KW-0489">Methyltransferase</keyword>
<proteinExistence type="predicted"/>
<dbReference type="Gene3D" id="3.40.50.150">
    <property type="entry name" value="Vaccinia Virus protein VP39"/>
    <property type="match status" value="1"/>
</dbReference>
<dbReference type="PANTHER" id="PTHR43464">
    <property type="entry name" value="METHYLTRANSFERASE"/>
    <property type="match status" value="1"/>
</dbReference>
<protein>
    <submittedName>
        <fullName evidence="4">Class I SAM-dependent methyltransferase</fullName>
    </submittedName>
</protein>